<comment type="caution">
    <text evidence="5">The sequence shown here is derived from an EMBL/GenBank/DDBJ whole genome shotgun (WGS) entry which is preliminary data.</text>
</comment>
<dbReference type="PANTHER" id="PTHR13690:SF124">
    <property type="entry name" value="TRANSCRIPTION FACTOR RF2A"/>
    <property type="match status" value="1"/>
</dbReference>
<organism evidence="5 6">
    <name type="scientific">Panicum miliaceum</name>
    <name type="common">Proso millet</name>
    <name type="synonym">Broomcorn millet</name>
    <dbReference type="NCBI Taxonomy" id="4540"/>
    <lineage>
        <taxon>Eukaryota</taxon>
        <taxon>Viridiplantae</taxon>
        <taxon>Streptophyta</taxon>
        <taxon>Embryophyta</taxon>
        <taxon>Tracheophyta</taxon>
        <taxon>Spermatophyta</taxon>
        <taxon>Magnoliopsida</taxon>
        <taxon>Liliopsida</taxon>
        <taxon>Poales</taxon>
        <taxon>Poaceae</taxon>
        <taxon>PACMAD clade</taxon>
        <taxon>Panicoideae</taxon>
        <taxon>Panicodae</taxon>
        <taxon>Paniceae</taxon>
        <taxon>Panicinae</taxon>
        <taxon>Panicum</taxon>
        <taxon>Panicum sect. Panicum</taxon>
    </lineage>
</organism>
<keyword evidence="1" id="KW-0805">Transcription regulation</keyword>
<dbReference type="GO" id="GO:0003700">
    <property type="term" value="F:DNA-binding transcription factor activity"/>
    <property type="evidence" value="ECO:0007669"/>
    <property type="project" value="InterPro"/>
</dbReference>
<feature type="compositionally biased region" description="Low complexity" evidence="3">
    <location>
        <begin position="382"/>
        <end position="409"/>
    </location>
</feature>
<dbReference type="GO" id="GO:0005634">
    <property type="term" value="C:nucleus"/>
    <property type="evidence" value="ECO:0007669"/>
    <property type="project" value="TreeGrafter"/>
</dbReference>
<dbReference type="InterPro" id="IPR046347">
    <property type="entry name" value="bZIP_sf"/>
</dbReference>
<dbReference type="STRING" id="4540.A0A3L6PP42"/>
<proteinExistence type="predicted"/>
<feature type="domain" description="BZIP" evidence="4">
    <location>
        <begin position="439"/>
        <end position="503"/>
    </location>
</feature>
<keyword evidence="6" id="KW-1185">Reference proteome</keyword>
<dbReference type="Proteomes" id="UP000275267">
    <property type="component" value="Unassembled WGS sequence"/>
</dbReference>
<evidence type="ECO:0000256" key="3">
    <source>
        <dbReference type="SAM" id="MobiDB-lite"/>
    </source>
</evidence>
<evidence type="ECO:0000313" key="6">
    <source>
        <dbReference type="Proteomes" id="UP000275267"/>
    </source>
</evidence>
<evidence type="ECO:0000313" key="5">
    <source>
        <dbReference type="EMBL" id="RLM60422.1"/>
    </source>
</evidence>
<reference evidence="6" key="1">
    <citation type="journal article" date="2019" name="Nat. Commun.">
        <title>The genome of broomcorn millet.</title>
        <authorList>
            <person name="Zou C."/>
            <person name="Miki D."/>
            <person name="Li D."/>
            <person name="Tang Q."/>
            <person name="Xiao L."/>
            <person name="Rajput S."/>
            <person name="Deng P."/>
            <person name="Jia W."/>
            <person name="Huang R."/>
            <person name="Zhang M."/>
            <person name="Sun Y."/>
            <person name="Hu J."/>
            <person name="Fu X."/>
            <person name="Schnable P.S."/>
            <person name="Li F."/>
            <person name="Zhang H."/>
            <person name="Feng B."/>
            <person name="Zhu X."/>
            <person name="Liu R."/>
            <person name="Schnable J.C."/>
            <person name="Zhu J.-K."/>
            <person name="Zhang H."/>
        </authorList>
    </citation>
    <scope>NUCLEOTIDE SEQUENCE [LARGE SCALE GENOMIC DNA]</scope>
</reference>
<gene>
    <name evidence="5" type="ORF">C2845_PM14G04940</name>
</gene>
<feature type="region of interest" description="Disordered" evidence="3">
    <location>
        <begin position="368"/>
        <end position="409"/>
    </location>
</feature>
<name>A0A3L6PP42_PANMI</name>
<evidence type="ECO:0000259" key="4">
    <source>
        <dbReference type="SMART" id="SM00338"/>
    </source>
</evidence>
<evidence type="ECO:0000256" key="2">
    <source>
        <dbReference type="ARBA" id="ARBA00023163"/>
    </source>
</evidence>
<evidence type="ECO:0000256" key="1">
    <source>
        <dbReference type="ARBA" id="ARBA00023015"/>
    </source>
</evidence>
<dbReference type="SMART" id="SM00338">
    <property type="entry name" value="BRLZ"/>
    <property type="match status" value="1"/>
</dbReference>
<keyword evidence="2" id="KW-0804">Transcription</keyword>
<dbReference type="AlphaFoldDB" id="A0A3L6PP42"/>
<dbReference type="InterPro" id="IPR004827">
    <property type="entry name" value="bZIP"/>
</dbReference>
<dbReference type="SUPFAM" id="SSF57959">
    <property type="entry name" value="Leucine zipper domain"/>
    <property type="match status" value="1"/>
</dbReference>
<feature type="compositionally biased region" description="Low complexity" evidence="3">
    <location>
        <begin position="72"/>
        <end position="92"/>
    </location>
</feature>
<dbReference type="OrthoDB" id="688389at2759"/>
<protein>
    <recommendedName>
        <fullName evidence="4">BZIP domain-containing protein</fullName>
    </recommendedName>
</protein>
<dbReference type="EMBL" id="PQIB02000016">
    <property type="protein sequence ID" value="RLM60422.1"/>
    <property type="molecule type" value="Genomic_DNA"/>
</dbReference>
<accession>A0A3L6PP42</accession>
<feature type="region of interest" description="Disordered" evidence="3">
    <location>
        <begin position="72"/>
        <end position="103"/>
    </location>
</feature>
<dbReference type="PANTHER" id="PTHR13690">
    <property type="entry name" value="TRANSCRIPTION FACTOR POSF21-RELATED"/>
    <property type="match status" value="1"/>
</dbReference>
<sequence length="564" mass="60381">MAQFRPPAPISALLKQHPSAANPSLLAFVPRAETLADMERNTSSCSAAVTSSAIVEQVRLTSTHAKSLFSLSSSSRPLSHGLISSSGSRSGSPAVGDGSLSVHEHVTSQSLPSSFLLAKRVTTHMTSEDISNSLRAPVATLSMAPLSGQSWPGLVPLPSCITLGLPTSPSQGAPSWFAGQSTAVLLEQISAWPKSEISFLSPTSGSSLPPRSSVNNCYGFPQLASGSELAPLPASLRIPSLEEAGTHNMISAIGLSVDVGICISSLPNLTTGAMKAPMPSLKPPSSQGAGASSNVISFAAWPSSNYELATLPASLQAPLLPEKQGPINATAACRDPNFISLINSEKYELDQDNPNARDVSWESALKHPEDTRITGRTPCHRGSLSIGINNSSSTPKLSQPLPRSSLRASSSRSPVTRVIFTDAEEEIIRKDKNLQELVNTEPKKVKRLLSNRISAAKRKAIKDINTLELELKVETLESKYNTLFAEFQLQQEQCAEIDKQNKEMSMLMQELERQTMLKDAVTEALQAKIQALKVVKLNAVQMRSKKKKCPGCSNFTPTKQNTNN</sequence>